<dbReference type="RefSeq" id="WP_093856710.1">
    <property type="nucleotide sequence ID" value="NZ_BJVZ01000035.1"/>
</dbReference>
<keyword evidence="1" id="KW-0732">Signal</keyword>
<gene>
    <name evidence="2" type="ORF">SAMN05216498_2280</name>
</gene>
<name>A0A1H0BA53_9BACI</name>
<dbReference type="PANTHER" id="PTHR37507:SF2">
    <property type="entry name" value="SPORULATION PROTEIN YDCC"/>
    <property type="match status" value="1"/>
</dbReference>
<dbReference type="PANTHER" id="PTHR37507">
    <property type="entry name" value="SPORULATION PROTEIN YDCC"/>
    <property type="match status" value="1"/>
</dbReference>
<dbReference type="STRING" id="237069.SAMN05216498_2280"/>
<reference evidence="2 3" key="1">
    <citation type="submission" date="2016-10" db="EMBL/GenBank/DDBJ databases">
        <authorList>
            <person name="de Groot N.N."/>
        </authorList>
    </citation>
    <scope>NUCLEOTIDE SEQUENCE [LARGE SCALE GENOMIC DNA]</scope>
    <source>
        <strain evidence="2 3">CGMCC 1.3442</strain>
    </source>
</reference>
<feature type="signal peptide" evidence="1">
    <location>
        <begin position="1"/>
        <end position="19"/>
    </location>
</feature>
<sequence>MKGKLVLFILLLSMVGLLAACGEDTVDDVVNSLNKKEQDMESFKTTATMEIQTGEEPQQFDVQVWHKKDDYYKVVLQNQLDDKGNQVILRNDEGVFVLTPSINKSYKFQNDWPKHHSQPYLFTSLVSDINNDADREFKVTENYYVFTVKTNYKGNQQLPYQEIYFHKKSLEPALVKVLNSQNEPMVNVDFSDFEFNPEIANTEFDTEENLAEGTVSVPTMAELEEQSMAVYYPDNLPEGAELASEEVVSFENGERSILSFEGDKNFTLVQEMYQSHPTNIEVPVYASGEMVDLGFTVGHLSNNTLEWQQDGMNFVLASDTLTVDEMVVVAKSVQDRAMK</sequence>
<feature type="chain" id="PRO_5038718916" evidence="1">
    <location>
        <begin position="20"/>
        <end position="339"/>
    </location>
</feature>
<evidence type="ECO:0000313" key="3">
    <source>
        <dbReference type="Proteomes" id="UP000199334"/>
    </source>
</evidence>
<dbReference type="SUPFAM" id="SSF89392">
    <property type="entry name" value="Prokaryotic lipoproteins and lipoprotein localization factors"/>
    <property type="match status" value="1"/>
</dbReference>
<dbReference type="Proteomes" id="UP000199334">
    <property type="component" value="Unassembled WGS sequence"/>
</dbReference>
<dbReference type="AlphaFoldDB" id="A0A1H0BA53"/>
<evidence type="ECO:0000313" key="2">
    <source>
        <dbReference type="EMBL" id="SDN42518.1"/>
    </source>
</evidence>
<dbReference type="EMBL" id="FNIG01000004">
    <property type="protein sequence ID" value="SDN42518.1"/>
    <property type="molecule type" value="Genomic_DNA"/>
</dbReference>
<keyword evidence="3" id="KW-1185">Reference proteome</keyword>
<dbReference type="Gene3D" id="2.50.20.10">
    <property type="entry name" value="Lipoprotein localisation LolA/LolB/LppX"/>
    <property type="match status" value="1"/>
</dbReference>
<dbReference type="PROSITE" id="PS51257">
    <property type="entry name" value="PROKAR_LIPOPROTEIN"/>
    <property type="match status" value="1"/>
</dbReference>
<dbReference type="InterPro" id="IPR029046">
    <property type="entry name" value="LolA/LolB/LppX"/>
</dbReference>
<protein>
    <submittedName>
        <fullName evidence="2">Outer membrane lipoprotein-sorting protein</fullName>
    </submittedName>
</protein>
<evidence type="ECO:0000256" key="1">
    <source>
        <dbReference type="SAM" id="SignalP"/>
    </source>
</evidence>
<keyword evidence="2" id="KW-0449">Lipoprotein</keyword>
<dbReference type="OrthoDB" id="9785380at2"/>
<accession>A0A1H0BA53</accession>
<dbReference type="InterPro" id="IPR052944">
    <property type="entry name" value="Sporulation_related"/>
</dbReference>
<organism evidence="2 3">
    <name type="scientific">Tenuibacillus multivorans</name>
    <dbReference type="NCBI Taxonomy" id="237069"/>
    <lineage>
        <taxon>Bacteria</taxon>
        <taxon>Bacillati</taxon>
        <taxon>Bacillota</taxon>
        <taxon>Bacilli</taxon>
        <taxon>Bacillales</taxon>
        <taxon>Bacillaceae</taxon>
        <taxon>Tenuibacillus</taxon>
    </lineage>
</organism>
<proteinExistence type="predicted"/>